<dbReference type="Pfam" id="PF01904">
    <property type="entry name" value="DUF72"/>
    <property type="match status" value="1"/>
</dbReference>
<dbReference type="RefSeq" id="WP_218152052.1">
    <property type="nucleotide sequence ID" value="NZ_FOUB01000022.1"/>
</dbReference>
<sequence>MAKLIDRLLCYSHAFQGGYGGLVLEQPVTAKTNHSGASDMMEGAIFIGTSGWSYSHWRDLFYPPGFSQKEWLYYYAKHFKTVEINNSFYQLTDKKTLLRWYDMVPKDFIFTVKASRYITHIQRLNDPEQSTDTFLERIRMLEDKLGPILFQLPPRWHFNPERLSAFLDTLSNDFRYVFEFRDRSWHNAQTYQLLSMHKAAFCIFDLDGFLSPREITTDLIYVRLHGPNGPYEGSYSKYSLSEWAATFANWSAQGHTIYCYFDNTKSGYAAAQNALTLQTMLHSTQ</sequence>
<dbReference type="InterPro" id="IPR002763">
    <property type="entry name" value="DUF72"/>
</dbReference>
<evidence type="ECO:0000313" key="2">
    <source>
        <dbReference type="Proteomes" id="UP000183287"/>
    </source>
</evidence>
<dbReference type="PANTHER" id="PTHR30348">
    <property type="entry name" value="UNCHARACTERIZED PROTEIN YECE"/>
    <property type="match status" value="1"/>
</dbReference>
<dbReference type="PANTHER" id="PTHR30348:SF4">
    <property type="entry name" value="DUF72 DOMAIN-CONTAINING PROTEIN"/>
    <property type="match status" value="1"/>
</dbReference>
<dbReference type="AlphaFoldDB" id="A0A1I4PPX3"/>
<dbReference type="SUPFAM" id="SSF117396">
    <property type="entry name" value="TM1631-like"/>
    <property type="match status" value="1"/>
</dbReference>
<dbReference type="Gene3D" id="3.20.20.410">
    <property type="entry name" value="Protein of unknown function UPF0759"/>
    <property type="match status" value="1"/>
</dbReference>
<dbReference type="InterPro" id="IPR036520">
    <property type="entry name" value="UPF0759_sf"/>
</dbReference>
<dbReference type="STRING" id="44574.AAW31_11440"/>
<organism evidence="1 2">
    <name type="scientific">Nitrosomonas communis</name>
    <dbReference type="NCBI Taxonomy" id="44574"/>
    <lineage>
        <taxon>Bacteria</taxon>
        <taxon>Pseudomonadati</taxon>
        <taxon>Pseudomonadota</taxon>
        <taxon>Betaproteobacteria</taxon>
        <taxon>Nitrosomonadales</taxon>
        <taxon>Nitrosomonadaceae</taxon>
        <taxon>Nitrosomonas</taxon>
    </lineage>
</organism>
<reference evidence="2" key="1">
    <citation type="submission" date="2016-10" db="EMBL/GenBank/DDBJ databases">
        <authorList>
            <person name="Varghese N."/>
            <person name="Submissions S."/>
        </authorList>
    </citation>
    <scope>NUCLEOTIDE SEQUENCE [LARGE SCALE GENOMIC DNA]</scope>
    <source>
        <strain evidence="2">Nm44</strain>
    </source>
</reference>
<keyword evidence="2" id="KW-1185">Reference proteome</keyword>
<dbReference type="Proteomes" id="UP000183287">
    <property type="component" value="Unassembled WGS sequence"/>
</dbReference>
<evidence type="ECO:0000313" key="1">
    <source>
        <dbReference type="EMBL" id="SFM29951.1"/>
    </source>
</evidence>
<gene>
    <name evidence="1" type="ORF">SAMN05421863_102225</name>
</gene>
<proteinExistence type="predicted"/>
<dbReference type="EMBL" id="FOUB01000022">
    <property type="protein sequence ID" value="SFM29951.1"/>
    <property type="molecule type" value="Genomic_DNA"/>
</dbReference>
<accession>A0A1I4PPX3</accession>
<name>A0A1I4PPX3_9PROT</name>
<protein>
    <submittedName>
        <fullName evidence="1">Uncharacterized conserved protein YecE, DUF72 family</fullName>
    </submittedName>
</protein>